<dbReference type="Proteomes" id="UP000199073">
    <property type="component" value="Unassembled WGS sequence"/>
</dbReference>
<dbReference type="Pfam" id="PF00501">
    <property type="entry name" value="AMP-binding"/>
    <property type="match status" value="1"/>
</dbReference>
<dbReference type="PROSITE" id="PS00455">
    <property type="entry name" value="AMP_BINDING"/>
    <property type="match status" value="1"/>
</dbReference>
<reference evidence="4 5" key="1">
    <citation type="submission" date="2016-10" db="EMBL/GenBank/DDBJ databases">
        <authorList>
            <person name="de Groot N.N."/>
        </authorList>
    </citation>
    <scope>NUCLEOTIDE SEQUENCE [LARGE SCALE GENOMIC DNA]</scope>
    <source>
        <strain evidence="4 5">DSM 12130</strain>
    </source>
</reference>
<dbReference type="EMBL" id="FNJI01000013">
    <property type="protein sequence ID" value="SDP22760.1"/>
    <property type="molecule type" value="Genomic_DNA"/>
</dbReference>
<dbReference type="GO" id="GO:0016020">
    <property type="term" value="C:membrane"/>
    <property type="evidence" value="ECO:0007669"/>
    <property type="project" value="TreeGrafter"/>
</dbReference>
<accession>A0A1H0R041</accession>
<dbReference type="PANTHER" id="PTHR43272:SF33">
    <property type="entry name" value="AMP-BINDING DOMAIN-CONTAINING PROTEIN-RELATED"/>
    <property type="match status" value="1"/>
</dbReference>
<dbReference type="PANTHER" id="PTHR43272">
    <property type="entry name" value="LONG-CHAIN-FATTY-ACID--COA LIGASE"/>
    <property type="match status" value="1"/>
</dbReference>
<gene>
    <name evidence="4" type="ORF">SAMN05660330_02149</name>
</gene>
<proteinExistence type="predicted"/>
<dbReference type="InterPro" id="IPR020845">
    <property type="entry name" value="AMP-binding_CS"/>
</dbReference>
<dbReference type="InterPro" id="IPR000873">
    <property type="entry name" value="AMP-dep_synth/lig_dom"/>
</dbReference>
<dbReference type="GO" id="GO:0004467">
    <property type="term" value="F:long-chain fatty acid-CoA ligase activity"/>
    <property type="evidence" value="ECO:0007669"/>
    <property type="project" value="TreeGrafter"/>
</dbReference>
<dbReference type="GO" id="GO:0005524">
    <property type="term" value="F:ATP binding"/>
    <property type="evidence" value="ECO:0007669"/>
    <property type="project" value="UniProtKB-KW"/>
</dbReference>
<dbReference type="STRING" id="91360.SAMN05660330_02149"/>
<dbReference type="CDD" id="cd05907">
    <property type="entry name" value="VL_LC_FACS_like"/>
    <property type="match status" value="1"/>
</dbReference>
<organism evidence="4 5">
    <name type="scientific">Desulforhopalus singaporensis</name>
    <dbReference type="NCBI Taxonomy" id="91360"/>
    <lineage>
        <taxon>Bacteria</taxon>
        <taxon>Pseudomonadati</taxon>
        <taxon>Thermodesulfobacteriota</taxon>
        <taxon>Desulfobulbia</taxon>
        <taxon>Desulfobulbales</taxon>
        <taxon>Desulfocapsaceae</taxon>
        <taxon>Desulforhopalus</taxon>
    </lineage>
</organism>
<dbReference type="AlphaFoldDB" id="A0A1H0R041"/>
<dbReference type="OrthoDB" id="9803968at2"/>
<dbReference type="Pfam" id="PF23562">
    <property type="entry name" value="AMP-binding_C_3"/>
    <property type="match status" value="1"/>
</dbReference>
<keyword evidence="2" id="KW-0067">ATP-binding</keyword>
<evidence type="ECO:0000313" key="5">
    <source>
        <dbReference type="Proteomes" id="UP000199073"/>
    </source>
</evidence>
<name>A0A1H0R041_9BACT</name>
<keyword evidence="5" id="KW-1185">Reference proteome</keyword>
<protein>
    <submittedName>
        <fullName evidence="4">Long-chain acyl-CoA synthetase</fullName>
    </submittedName>
</protein>
<sequence>MKEVVDYISPESCSTLPGLFLERVARSPEKTAYTYYDKNVQQWIDITWAKMQHMVARWRFALQHENLQPKDRVGVMLANSPHWVAYEQAALSLGLSVVPLYVNDRPENIGYILRDTSTKILLCPGDSYYSHLASELEQVPSLQRIITLDDCRYQKNKPQLACASTWLPPDSQILPKFTPEIEKIATIVYTSGTTGPPKGVMLSHTNILENCYNGLQCMDILPSDRFLSFLPLSHMLERTAGYYLPMMAGSSVAYCRSIVDLAEDLATVKPTVLVAVPRIFEKIYSGIQTKIASEPDIKQKLFHTAVECGWKSFLLSQGRGSWSSILLAKPLLDLLVGSKVRARLGNRLRVVITGGAPLSENISRFFIGLGLPLYQGYGLTETSPIVSVNRQDDNRPDGVGRPLPGVGVKIGENNELLVKGTCVMLGYWNNEQATAAAIDENGWLYTGDKAELSNGHIRITGRLKEILVLSNGEKVAPTDMELAISIDPLFETTMVVGEGRPYLTLLCVLNRHLWEELANKSGLSPAEESLKTPETKKIILNRIEKLLVNFPGYAFIKDVNLSLSPWTVEDGLLTPTLKVKRKVVEKRMEREIATMYQT</sequence>
<feature type="domain" description="AMP-dependent synthetase/ligase" evidence="3">
    <location>
        <begin position="22"/>
        <end position="428"/>
    </location>
</feature>
<evidence type="ECO:0000259" key="3">
    <source>
        <dbReference type="Pfam" id="PF00501"/>
    </source>
</evidence>
<dbReference type="InterPro" id="IPR042099">
    <property type="entry name" value="ANL_N_sf"/>
</dbReference>
<evidence type="ECO:0000256" key="2">
    <source>
        <dbReference type="ARBA" id="ARBA00022840"/>
    </source>
</evidence>
<dbReference type="RefSeq" id="WP_092222644.1">
    <property type="nucleotide sequence ID" value="NZ_FNJI01000013.1"/>
</dbReference>
<dbReference type="SUPFAM" id="SSF56801">
    <property type="entry name" value="Acetyl-CoA synthetase-like"/>
    <property type="match status" value="1"/>
</dbReference>
<dbReference type="Gene3D" id="3.40.50.12780">
    <property type="entry name" value="N-terminal domain of ligase-like"/>
    <property type="match status" value="1"/>
</dbReference>
<keyword evidence="1" id="KW-0547">Nucleotide-binding</keyword>
<evidence type="ECO:0000256" key="1">
    <source>
        <dbReference type="ARBA" id="ARBA00022741"/>
    </source>
</evidence>
<evidence type="ECO:0000313" key="4">
    <source>
        <dbReference type="EMBL" id="SDP22760.1"/>
    </source>
</evidence>